<dbReference type="PATRIC" id="fig|1229493.5.peg.1147"/>
<accession>A0A0C1Z8M6</accession>
<gene>
    <name evidence="2" type="ORF">H735_10300</name>
</gene>
<protein>
    <submittedName>
        <fullName evidence="2">Uncharacterized protein</fullName>
    </submittedName>
</protein>
<dbReference type="EMBL" id="JPRD01000015">
    <property type="protein sequence ID" value="KIF53305.1"/>
    <property type="molecule type" value="Genomic_DNA"/>
</dbReference>
<proteinExistence type="predicted"/>
<evidence type="ECO:0000313" key="2">
    <source>
        <dbReference type="EMBL" id="KIF53305.1"/>
    </source>
</evidence>
<keyword evidence="1" id="KW-0472">Membrane</keyword>
<keyword evidence="1" id="KW-0812">Transmembrane</keyword>
<dbReference type="RefSeq" id="WP_020194501.1">
    <property type="nucleotide sequence ID" value="NZ_BAOH01000005.1"/>
</dbReference>
<reference evidence="2 3" key="1">
    <citation type="submission" date="2014-07" db="EMBL/GenBank/DDBJ databases">
        <title>Unique and conserved regions in Vibrio harveyi and related species in comparison with the shrimp pathogen Vibrio harveyi CAIM 1792.</title>
        <authorList>
            <person name="Espinoza-Valles I."/>
            <person name="Vora G."/>
            <person name="Leekitcharoenphon P."/>
            <person name="Ussery D."/>
            <person name="Hoj L."/>
            <person name="Gomez-Gil B."/>
        </authorList>
    </citation>
    <scope>NUCLEOTIDE SEQUENCE [LARGE SCALE GENOMIC DNA]</scope>
    <source>
        <strain evidence="3">CAIM 1854 / LMG 25443</strain>
    </source>
</reference>
<feature type="transmembrane region" description="Helical" evidence="1">
    <location>
        <begin position="40"/>
        <end position="61"/>
    </location>
</feature>
<sequence length="62" mass="6711">MGHSVISTNDVTVEVKGKNVFINGRLVREDQMQQAKFTKISNMVFLIVGFVAGGFSAAVLLP</sequence>
<dbReference type="Proteomes" id="UP000031586">
    <property type="component" value="Unassembled WGS sequence"/>
</dbReference>
<keyword evidence="1" id="KW-1133">Transmembrane helix</keyword>
<name>A0A0C1Z8M6_9VIBR</name>
<evidence type="ECO:0000256" key="1">
    <source>
        <dbReference type="SAM" id="Phobius"/>
    </source>
</evidence>
<evidence type="ECO:0000313" key="3">
    <source>
        <dbReference type="Proteomes" id="UP000031586"/>
    </source>
</evidence>
<comment type="caution">
    <text evidence="2">The sequence shown here is derived from an EMBL/GenBank/DDBJ whole genome shotgun (WGS) entry which is preliminary data.</text>
</comment>
<dbReference type="AlphaFoldDB" id="A0A0C1Z8M6"/>
<organism evidence="2 3">
    <name type="scientific">Vibrio owensii CAIM 1854 = LMG 25443</name>
    <dbReference type="NCBI Taxonomy" id="1229493"/>
    <lineage>
        <taxon>Bacteria</taxon>
        <taxon>Pseudomonadati</taxon>
        <taxon>Pseudomonadota</taxon>
        <taxon>Gammaproteobacteria</taxon>
        <taxon>Vibrionales</taxon>
        <taxon>Vibrionaceae</taxon>
        <taxon>Vibrio</taxon>
    </lineage>
</organism>